<dbReference type="OrthoDB" id="9806592at2"/>
<keyword evidence="3" id="KW-0645">Protease</keyword>
<reference evidence="7" key="1">
    <citation type="submission" date="2016-08" db="EMBL/GenBank/DDBJ databases">
        <title>Complete genome of Cloacibacillus porcorum.</title>
        <authorList>
            <person name="Looft T."/>
            <person name="Bayles D.O."/>
            <person name="Alt D.P."/>
        </authorList>
    </citation>
    <scope>NUCLEOTIDE SEQUENCE [LARGE SCALE GENOMIC DNA]</scope>
    <source>
        <strain evidence="7">CL-84</strain>
    </source>
</reference>
<evidence type="ECO:0000313" key="8">
    <source>
        <dbReference type="Proteomes" id="UP000093044"/>
    </source>
</evidence>
<dbReference type="SUPFAM" id="SSF52096">
    <property type="entry name" value="ClpP/crotonase"/>
    <property type="match status" value="1"/>
</dbReference>
<dbReference type="KEGG" id="cpor:BED41_10510"/>
<organism evidence="7 8">
    <name type="scientific">Cloacibacillus porcorum</name>
    <dbReference type="NCBI Taxonomy" id="1197717"/>
    <lineage>
        <taxon>Bacteria</taxon>
        <taxon>Thermotogati</taxon>
        <taxon>Synergistota</taxon>
        <taxon>Synergistia</taxon>
        <taxon>Synergistales</taxon>
        <taxon>Synergistaceae</taxon>
        <taxon>Cloacibacillus</taxon>
    </lineage>
</organism>
<keyword evidence="2" id="KW-0963">Cytoplasm</keyword>
<dbReference type="AlphaFoldDB" id="A0A1B2I654"/>
<dbReference type="Gene3D" id="3.90.226.10">
    <property type="entry name" value="2-enoyl-CoA Hydratase, Chain A, domain 1"/>
    <property type="match status" value="1"/>
</dbReference>
<dbReference type="PANTHER" id="PTHR10381">
    <property type="entry name" value="ATP-DEPENDENT CLP PROTEASE PROTEOLYTIC SUBUNIT"/>
    <property type="match status" value="1"/>
</dbReference>
<evidence type="ECO:0000256" key="3">
    <source>
        <dbReference type="ARBA" id="ARBA00022670"/>
    </source>
</evidence>
<gene>
    <name evidence="7" type="ORF">BED41_10510</name>
</gene>
<comment type="similarity">
    <text evidence="1 6">Belongs to the peptidase S14 family.</text>
</comment>
<protein>
    <recommendedName>
        <fullName evidence="6">ATP-dependent Clp protease proteolytic subunit</fullName>
    </recommendedName>
</protein>
<evidence type="ECO:0000256" key="2">
    <source>
        <dbReference type="ARBA" id="ARBA00022490"/>
    </source>
</evidence>
<name>A0A1B2I654_9BACT</name>
<accession>A0A1B2I654</accession>
<dbReference type="InterPro" id="IPR023562">
    <property type="entry name" value="ClpP/TepA"/>
</dbReference>
<dbReference type="InterPro" id="IPR029045">
    <property type="entry name" value="ClpP/crotonase-like_dom_sf"/>
</dbReference>
<dbReference type="STRING" id="1197717.BED41_10510"/>
<dbReference type="PRINTS" id="PR00127">
    <property type="entry name" value="CLPPROTEASEP"/>
</dbReference>
<evidence type="ECO:0000256" key="6">
    <source>
        <dbReference type="RuleBase" id="RU003567"/>
    </source>
</evidence>
<dbReference type="GeneID" id="83058279"/>
<dbReference type="CDD" id="cd07016">
    <property type="entry name" value="S14_ClpP_1"/>
    <property type="match status" value="1"/>
</dbReference>
<keyword evidence="8" id="KW-1185">Reference proteome</keyword>
<sequence>MKDNLNKLLQVRNLANGEAALYFYGEIVSSWWGAWDAADQYPEKIRNFLAGVSDKNLNLHINSGGGSVVAAMAIVNMLRGHSGKKTCYIDGLAASSASAIALCCDRVIMPRNTFLMIHRTTMSASGNANEMKQCAEILEKAEECMLSVYEGALASGVSIETVKDLMYKETWFTAEEAARYFRVEIAEAIAEPAAMAAKELPKSAPEAIKKIAALALERERLKLLNLKKEG</sequence>
<dbReference type="GO" id="GO:0004176">
    <property type="term" value="F:ATP-dependent peptidase activity"/>
    <property type="evidence" value="ECO:0007669"/>
    <property type="project" value="InterPro"/>
</dbReference>
<evidence type="ECO:0000256" key="4">
    <source>
        <dbReference type="ARBA" id="ARBA00022801"/>
    </source>
</evidence>
<dbReference type="EMBL" id="CP016757">
    <property type="protein sequence ID" value="ANZ45461.1"/>
    <property type="molecule type" value="Genomic_DNA"/>
</dbReference>
<dbReference type="Pfam" id="PF00574">
    <property type="entry name" value="CLP_protease"/>
    <property type="match status" value="1"/>
</dbReference>
<dbReference type="RefSeq" id="WP_066745793.1">
    <property type="nucleotide sequence ID" value="NZ_CP016757.1"/>
</dbReference>
<dbReference type="GO" id="GO:0006515">
    <property type="term" value="P:protein quality control for misfolded or incompletely synthesized proteins"/>
    <property type="evidence" value="ECO:0007669"/>
    <property type="project" value="TreeGrafter"/>
</dbReference>
<keyword evidence="5" id="KW-0720">Serine protease</keyword>
<dbReference type="GO" id="GO:0004252">
    <property type="term" value="F:serine-type endopeptidase activity"/>
    <property type="evidence" value="ECO:0007669"/>
    <property type="project" value="InterPro"/>
</dbReference>
<dbReference type="Proteomes" id="UP000093044">
    <property type="component" value="Chromosome"/>
</dbReference>
<keyword evidence="4" id="KW-0378">Hydrolase</keyword>
<dbReference type="NCBIfam" id="NF045542">
    <property type="entry name" value="Clp_rel_HeadMat"/>
    <property type="match status" value="1"/>
</dbReference>
<dbReference type="InterPro" id="IPR001907">
    <property type="entry name" value="ClpP"/>
</dbReference>
<proteinExistence type="inferred from homology"/>
<evidence type="ECO:0000256" key="1">
    <source>
        <dbReference type="ARBA" id="ARBA00007039"/>
    </source>
</evidence>
<dbReference type="GO" id="GO:0009368">
    <property type="term" value="C:endopeptidase Clp complex"/>
    <property type="evidence" value="ECO:0007669"/>
    <property type="project" value="TreeGrafter"/>
</dbReference>
<dbReference type="PANTHER" id="PTHR10381:SF70">
    <property type="entry name" value="ATP-DEPENDENT CLP PROTEASE PROTEOLYTIC SUBUNIT"/>
    <property type="match status" value="1"/>
</dbReference>
<evidence type="ECO:0000256" key="5">
    <source>
        <dbReference type="ARBA" id="ARBA00022825"/>
    </source>
</evidence>
<dbReference type="GO" id="GO:0051117">
    <property type="term" value="F:ATPase binding"/>
    <property type="evidence" value="ECO:0007669"/>
    <property type="project" value="TreeGrafter"/>
</dbReference>
<evidence type="ECO:0000313" key="7">
    <source>
        <dbReference type="EMBL" id="ANZ45461.1"/>
    </source>
</evidence>